<evidence type="ECO:0000256" key="1">
    <source>
        <dbReference type="SAM" id="Coils"/>
    </source>
</evidence>
<dbReference type="InParanoid" id="D0MVV0"/>
<dbReference type="KEGG" id="pif:PITG_02249"/>
<reference evidence="3" key="1">
    <citation type="journal article" date="2009" name="Nature">
        <title>Genome sequence and analysis of the Irish potato famine pathogen Phytophthora infestans.</title>
        <authorList>
            <consortium name="The Broad Institute Genome Sequencing Platform"/>
            <person name="Haas B.J."/>
            <person name="Kamoun S."/>
            <person name="Zody M.C."/>
            <person name="Jiang R.H."/>
            <person name="Handsaker R.E."/>
            <person name="Cano L.M."/>
            <person name="Grabherr M."/>
            <person name="Kodira C.D."/>
            <person name="Raffaele S."/>
            <person name="Torto-Alalibo T."/>
            <person name="Bozkurt T.O."/>
            <person name="Ah-Fong A.M."/>
            <person name="Alvarado L."/>
            <person name="Anderson V.L."/>
            <person name="Armstrong M.R."/>
            <person name="Avrova A."/>
            <person name="Baxter L."/>
            <person name="Beynon J."/>
            <person name="Boevink P.C."/>
            <person name="Bollmann S.R."/>
            <person name="Bos J.I."/>
            <person name="Bulone V."/>
            <person name="Cai G."/>
            <person name="Cakir C."/>
            <person name="Carrington J.C."/>
            <person name="Chawner M."/>
            <person name="Conti L."/>
            <person name="Costanzo S."/>
            <person name="Ewan R."/>
            <person name="Fahlgren N."/>
            <person name="Fischbach M.A."/>
            <person name="Fugelstad J."/>
            <person name="Gilroy E.M."/>
            <person name="Gnerre S."/>
            <person name="Green P.J."/>
            <person name="Grenville-Briggs L.J."/>
            <person name="Griffith J."/>
            <person name="Grunwald N.J."/>
            <person name="Horn K."/>
            <person name="Horner N.R."/>
            <person name="Hu C.H."/>
            <person name="Huitema E."/>
            <person name="Jeong D.H."/>
            <person name="Jones A.M."/>
            <person name="Jones J.D."/>
            <person name="Jones R.W."/>
            <person name="Karlsson E.K."/>
            <person name="Kunjeti S.G."/>
            <person name="Lamour K."/>
            <person name="Liu Z."/>
            <person name="Ma L."/>
            <person name="Maclean D."/>
            <person name="Chibucos M.C."/>
            <person name="McDonald H."/>
            <person name="McWalters J."/>
            <person name="Meijer H.J."/>
            <person name="Morgan W."/>
            <person name="Morris P.F."/>
            <person name="Munro C.A."/>
            <person name="O'Neill K."/>
            <person name="Ospina-Giraldo M."/>
            <person name="Pinzon A."/>
            <person name="Pritchard L."/>
            <person name="Ramsahoye B."/>
            <person name="Ren Q."/>
            <person name="Restrepo S."/>
            <person name="Roy S."/>
            <person name="Sadanandom A."/>
            <person name="Savidor A."/>
            <person name="Schornack S."/>
            <person name="Schwartz D.C."/>
            <person name="Schumann U.D."/>
            <person name="Schwessinger B."/>
            <person name="Seyer L."/>
            <person name="Sharpe T."/>
            <person name="Silvar C."/>
            <person name="Song J."/>
            <person name="Studholme D.J."/>
            <person name="Sykes S."/>
            <person name="Thines M."/>
            <person name="van de Vondervoort P.J."/>
            <person name="Phuntumart V."/>
            <person name="Wawra S."/>
            <person name="Weide R."/>
            <person name="Win J."/>
            <person name="Young C."/>
            <person name="Zhou S."/>
            <person name="Fry W."/>
            <person name="Meyers B.C."/>
            <person name="van West P."/>
            <person name="Ristaino J."/>
            <person name="Govers F."/>
            <person name="Birch P.R."/>
            <person name="Whisson S.C."/>
            <person name="Judelson H.S."/>
            <person name="Nusbaum C."/>
        </authorList>
    </citation>
    <scope>NUCLEOTIDE SEQUENCE [LARGE SCALE GENOMIC DNA]</scope>
    <source>
        <strain evidence="3">T30-4</strain>
    </source>
</reference>
<organism evidence="2 3">
    <name type="scientific">Phytophthora infestans (strain T30-4)</name>
    <name type="common">Potato late blight agent</name>
    <dbReference type="NCBI Taxonomy" id="403677"/>
    <lineage>
        <taxon>Eukaryota</taxon>
        <taxon>Sar</taxon>
        <taxon>Stramenopiles</taxon>
        <taxon>Oomycota</taxon>
        <taxon>Peronosporomycetes</taxon>
        <taxon>Peronosporales</taxon>
        <taxon>Peronosporaceae</taxon>
        <taxon>Phytophthora</taxon>
    </lineage>
</organism>
<sequence>MAARYEMIQFANRHEKQAKEACEQRNIWEFRAHQAEAELATNKKQLEEAFQRLEASNETLSSAKASIVQLQGELMESVAEMLSLDSRLRKAHEKLTKHATDGSG</sequence>
<dbReference type="OrthoDB" id="5516652at2759"/>
<proteinExistence type="predicted"/>
<name>D0MVV0_PHYIT</name>
<accession>D0MVV0</accession>
<dbReference type="AlphaFoldDB" id="D0MVV0"/>
<dbReference type="STRING" id="403677.D0MVV0"/>
<dbReference type="HOGENOM" id="CLU_2255445_0_0_1"/>
<keyword evidence="1" id="KW-0175">Coiled coil</keyword>
<evidence type="ECO:0000313" key="3">
    <source>
        <dbReference type="Proteomes" id="UP000006643"/>
    </source>
</evidence>
<keyword evidence="3" id="KW-1185">Reference proteome</keyword>
<dbReference type="RefSeq" id="XP_002907199.1">
    <property type="nucleotide sequence ID" value="XM_002907153.1"/>
</dbReference>
<protein>
    <submittedName>
        <fullName evidence="2">Uncharacterized protein</fullName>
    </submittedName>
</protein>
<evidence type="ECO:0000313" key="2">
    <source>
        <dbReference type="EMBL" id="EEY63763.1"/>
    </source>
</evidence>
<gene>
    <name evidence="2" type="ORF">PITG_02249</name>
</gene>
<dbReference type="Proteomes" id="UP000006643">
    <property type="component" value="Unassembled WGS sequence"/>
</dbReference>
<dbReference type="GeneID" id="9469637"/>
<feature type="coiled-coil region" evidence="1">
    <location>
        <begin position="32"/>
        <end position="73"/>
    </location>
</feature>
<dbReference type="VEuPathDB" id="FungiDB:PITG_02249"/>
<dbReference type="EMBL" id="DS028120">
    <property type="protein sequence ID" value="EEY63763.1"/>
    <property type="molecule type" value="Genomic_DNA"/>
</dbReference>